<accession>A0ABX5VIN6</accession>
<name>A0ABX5VIN6_9MICO</name>
<reference evidence="2 3" key="1">
    <citation type="submission" date="2019-05" db="EMBL/GenBank/DDBJ databases">
        <title>Georgenia *** sp. nov., and Georgenia *** sp. nov., isolated from the intestinal contents of plateau pika (Ochotona curzoniae) in the Qinghai-Tibet plateau of China.</title>
        <authorList>
            <person name="Tian Z."/>
        </authorList>
    </citation>
    <scope>NUCLEOTIDE SEQUENCE [LARGE SCALE GENOMIC DNA]</scope>
    <source>
        <strain evidence="2 3">Z294</strain>
    </source>
</reference>
<dbReference type="InterPro" id="IPR025109">
    <property type="entry name" value="DUF4031"/>
</dbReference>
<dbReference type="PANTHER" id="PTHR21174:SF0">
    <property type="entry name" value="HD PHOSPHOHYDROLASE FAMILY PROTEIN-RELATED"/>
    <property type="match status" value="1"/>
</dbReference>
<evidence type="ECO:0000313" key="3">
    <source>
        <dbReference type="Proteomes" id="UP000313948"/>
    </source>
</evidence>
<keyword evidence="3" id="KW-1185">Reference proteome</keyword>
<dbReference type="RefSeq" id="WP_139947526.1">
    <property type="nucleotide sequence ID" value="NZ_CP040899.1"/>
</dbReference>
<evidence type="ECO:0000259" key="1">
    <source>
        <dbReference type="Pfam" id="PF13223"/>
    </source>
</evidence>
<dbReference type="EMBL" id="CP040899">
    <property type="protein sequence ID" value="QDB78202.1"/>
    <property type="molecule type" value="Genomic_DNA"/>
</dbReference>
<dbReference type="InterPro" id="IPR009218">
    <property type="entry name" value="HD_phosphohydro"/>
</dbReference>
<organism evidence="2 3">
    <name type="scientific">Georgenia wutianyii</name>
    <dbReference type="NCBI Taxonomy" id="2585135"/>
    <lineage>
        <taxon>Bacteria</taxon>
        <taxon>Bacillati</taxon>
        <taxon>Actinomycetota</taxon>
        <taxon>Actinomycetes</taxon>
        <taxon>Micrococcales</taxon>
        <taxon>Bogoriellaceae</taxon>
        <taxon>Georgenia</taxon>
    </lineage>
</organism>
<dbReference type="Pfam" id="PF13223">
    <property type="entry name" value="DUF4031"/>
    <property type="match status" value="1"/>
</dbReference>
<proteinExistence type="predicted"/>
<protein>
    <submittedName>
        <fullName evidence="2">DUF4031 domain-containing protein</fullName>
    </submittedName>
</protein>
<evidence type="ECO:0000313" key="2">
    <source>
        <dbReference type="EMBL" id="QDB78202.1"/>
    </source>
</evidence>
<dbReference type="Proteomes" id="UP000313948">
    <property type="component" value="Chromosome"/>
</dbReference>
<feature type="domain" description="DUF4031" evidence="1">
    <location>
        <begin position="3"/>
        <end position="77"/>
    </location>
</feature>
<sequence>MVVLLDRPRWPAHGTLWAHLVSDTSLAELHDFASRCGVPRRAFDLDHYDVPAERHAELLAAGARDVTGHELIRRLRAAGLRVPAVERPVRRALVARWEDLQPGHPGVGEEVLARWGEPHRVYHSLAHLTAVLDRLDLLAAAGEQVTPEVRLAAWFHDAVHDGASPADEDASAELAARLLAPAVGVARAGEVARLVRLTAGHETAPDDDAGHALCDADLGVLGGSPQEYSAYADQVRDEYRDVPDADFRRGRVAVLHRLLDRPALYRTAAGARLWEAAARRNVAAEITSLRAGR</sequence>
<gene>
    <name evidence="2" type="ORF">FE251_01540</name>
</gene>
<dbReference type="PANTHER" id="PTHR21174">
    <property type="match status" value="1"/>
</dbReference>
<dbReference type="Gene3D" id="1.10.3210.10">
    <property type="entry name" value="Hypothetical protein af1432"/>
    <property type="match status" value="1"/>
</dbReference>
<dbReference type="SUPFAM" id="SSF109604">
    <property type="entry name" value="HD-domain/PDEase-like"/>
    <property type="match status" value="1"/>
</dbReference>